<dbReference type="Proteomes" id="UP000829398">
    <property type="component" value="Chromosome 1"/>
</dbReference>
<gene>
    <name evidence="1" type="ORF">KPL71_001080</name>
</gene>
<evidence type="ECO:0000313" key="2">
    <source>
        <dbReference type="Proteomes" id="UP000829398"/>
    </source>
</evidence>
<reference evidence="2" key="1">
    <citation type="journal article" date="2023" name="Hortic. Res.">
        <title>A chromosome-level phased genome enabling allele-level studies in sweet orange: a case study on citrus Huanglongbing tolerance.</title>
        <authorList>
            <person name="Wu B."/>
            <person name="Yu Q."/>
            <person name="Deng Z."/>
            <person name="Duan Y."/>
            <person name="Luo F."/>
            <person name="Gmitter F. Jr."/>
        </authorList>
    </citation>
    <scope>NUCLEOTIDE SEQUENCE [LARGE SCALE GENOMIC DNA]</scope>
    <source>
        <strain evidence="2">cv. Valencia</strain>
    </source>
</reference>
<name>A0ACB8NV23_CITSI</name>
<comment type="caution">
    <text evidence="1">The sequence shown here is derived from an EMBL/GenBank/DDBJ whole genome shotgun (WGS) entry which is preliminary data.</text>
</comment>
<accession>A0ACB8NV23</accession>
<protein>
    <submittedName>
        <fullName evidence="1">Uncharacterized protein</fullName>
    </submittedName>
</protein>
<sequence length="1000" mass="113795">MTDEPQTTDHRHHAIKVSIAITDSHTTILIHSQSAKPRLPLARSPLPSLIVLHLRALVVYSDVSSKHEIEKFTIGGDLSLWKLKMRALLVHRGLEYALEEDDPEAPSTSMSDEKRKQIQNRTHSTLILSLSDSILREISEEKTTLGIWNKVEALCMKKSLAHRLFLKKRLYTFSMREGVSIQDHIDTFNKIIIDLEGVENVKISDEDKAFFLLSSLPKPYEDFIDTVLYGRISLTLEDVKASLCSKEIQRNENDENSGEGLVARNEKKKDQKDNGGIRVTKGGTIVMRGEKKNGLYVSIGSSIPVNVVMTVESDVDKTKVVKKFKVWKALVENQRGRKLKALRTYNGLEFCNRKFETFCQKHDILRHKTVRFTPQQNGLAKRMNRTIVDKTRCMLINSKLSRCFWVEAVSTTCYLVNRSPSAAIDFKTLEEIWFGRPPKFENLRIFGCPAYVHINQGKLNARALKGFFIGYPDGIKGYRVWCGEQRKCIISRDVVFHEATLLKDNTASNVDILTNNDSEQSAESPKLKVEFSGHERVAFDSEDMVYTEDQDIESPTLQQTDLQDYQLARDRERRQIRAPDRLGYADLIAFVLVSADEIAIEELGSYSEAISGKDCDKWLAAMQEEMDSLQRNKTWTVVPNLRNRKLISWGYTQKEGIDFTEIFSLVVKHNSIRIILAMVALLDMELEQMNVKTAFLHGNLEEQLLIKQPEDQGGAIYLLLYVDDMLIASKHKSEVEKLKNLLKSEFEMKDLGSAKRILGMEIFINRAAGTLFLSQEKYIKKVLERFDMHNSKPVLTPLGSQFKLSAAQLTEAEKAQMDGIPYAQAVGSLMYAMVCTRPDIAFAVSVISRFLSYYNKTHWGVVKWIMRYHRGSSTYGLLYGKSRNGVSEIVGYVDSDFAGDLDKRKSISGYMFMLNMCIKTVQVFCDNQSALQLIKNPVFHERTKHIDVKLQFIREEAAKGTVSMSKIHTDMNPADALTKVLPTVKFEFCVNLMGVLPNSN</sequence>
<organism evidence="1 2">
    <name type="scientific">Citrus sinensis</name>
    <name type="common">Sweet orange</name>
    <name type="synonym">Citrus aurantium var. sinensis</name>
    <dbReference type="NCBI Taxonomy" id="2711"/>
    <lineage>
        <taxon>Eukaryota</taxon>
        <taxon>Viridiplantae</taxon>
        <taxon>Streptophyta</taxon>
        <taxon>Embryophyta</taxon>
        <taxon>Tracheophyta</taxon>
        <taxon>Spermatophyta</taxon>
        <taxon>Magnoliopsida</taxon>
        <taxon>eudicotyledons</taxon>
        <taxon>Gunneridae</taxon>
        <taxon>Pentapetalae</taxon>
        <taxon>rosids</taxon>
        <taxon>malvids</taxon>
        <taxon>Sapindales</taxon>
        <taxon>Rutaceae</taxon>
        <taxon>Aurantioideae</taxon>
        <taxon>Citrus</taxon>
    </lineage>
</organism>
<dbReference type="EMBL" id="CM039170">
    <property type="protein sequence ID" value="KAH9801553.1"/>
    <property type="molecule type" value="Genomic_DNA"/>
</dbReference>
<evidence type="ECO:0000313" key="1">
    <source>
        <dbReference type="EMBL" id="KAH9801553.1"/>
    </source>
</evidence>
<proteinExistence type="predicted"/>
<keyword evidence="2" id="KW-1185">Reference proteome</keyword>